<feature type="region of interest" description="Disordered" evidence="1">
    <location>
        <begin position="1"/>
        <end position="70"/>
    </location>
</feature>
<accession>A0A9P0GB66</accession>
<dbReference type="Proteomes" id="UP001153636">
    <property type="component" value="Chromosome 2"/>
</dbReference>
<reference evidence="2" key="1">
    <citation type="submission" date="2022-01" db="EMBL/GenBank/DDBJ databases">
        <authorList>
            <person name="King R."/>
        </authorList>
    </citation>
    <scope>NUCLEOTIDE SEQUENCE</scope>
</reference>
<organism evidence="2 3">
    <name type="scientific">Psylliodes chrysocephalus</name>
    <dbReference type="NCBI Taxonomy" id="3402493"/>
    <lineage>
        <taxon>Eukaryota</taxon>
        <taxon>Metazoa</taxon>
        <taxon>Ecdysozoa</taxon>
        <taxon>Arthropoda</taxon>
        <taxon>Hexapoda</taxon>
        <taxon>Insecta</taxon>
        <taxon>Pterygota</taxon>
        <taxon>Neoptera</taxon>
        <taxon>Endopterygota</taxon>
        <taxon>Coleoptera</taxon>
        <taxon>Polyphaga</taxon>
        <taxon>Cucujiformia</taxon>
        <taxon>Chrysomeloidea</taxon>
        <taxon>Chrysomelidae</taxon>
        <taxon>Galerucinae</taxon>
        <taxon>Alticini</taxon>
        <taxon>Psylliodes</taxon>
    </lineage>
</organism>
<protein>
    <submittedName>
        <fullName evidence="2">Uncharacterized protein</fullName>
    </submittedName>
</protein>
<feature type="compositionally biased region" description="Basic and acidic residues" evidence="1">
    <location>
        <begin position="10"/>
        <end position="19"/>
    </location>
</feature>
<dbReference type="AlphaFoldDB" id="A0A9P0GB66"/>
<name>A0A9P0GB66_9CUCU</name>
<feature type="compositionally biased region" description="Polar residues" evidence="1">
    <location>
        <begin position="57"/>
        <end position="70"/>
    </location>
</feature>
<feature type="compositionally biased region" description="Basic and acidic residues" evidence="1">
    <location>
        <begin position="36"/>
        <end position="47"/>
    </location>
</feature>
<evidence type="ECO:0000313" key="2">
    <source>
        <dbReference type="EMBL" id="CAH1106818.1"/>
    </source>
</evidence>
<proteinExistence type="predicted"/>
<sequence>MPNFNQFPRQRSDRSDFRKGNQSSENNEMYEVQRQVLEKGQEKDRSKTRGRRGPGRSNYNSARIETHRQTQSLITEGDLAEDLKKKRFPGVKNESVMDRLEAVVQHR</sequence>
<evidence type="ECO:0000313" key="3">
    <source>
        <dbReference type="Proteomes" id="UP001153636"/>
    </source>
</evidence>
<keyword evidence="3" id="KW-1185">Reference proteome</keyword>
<gene>
    <name evidence="2" type="ORF">PSYICH_LOCUS6936</name>
</gene>
<evidence type="ECO:0000256" key="1">
    <source>
        <dbReference type="SAM" id="MobiDB-lite"/>
    </source>
</evidence>
<dbReference type="EMBL" id="OV651814">
    <property type="protein sequence ID" value="CAH1106818.1"/>
    <property type="molecule type" value="Genomic_DNA"/>
</dbReference>